<dbReference type="EMBL" id="CATQJA010002636">
    <property type="protein sequence ID" value="CAJ0575162.1"/>
    <property type="molecule type" value="Genomic_DNA"/>
</dbReference>
<feature type="compositionally biased region" description="Low complexity" evidence="1">
    <location>
        <begin position="482"/>
        <end position="503"/>
    </location>
</feature>
<sequence>MAANDEEFTCDFTIHGYFKLRLKKGKVIPHSLRTPISVEEYSYDEEEEEEDESEWSYYTETDEEEPAAPQLQEAFPKLKDEKKKEDDKKPEQGGLKVKDEPQTPLTPQTTATFSLPTLKKDPPKLAPTTVKEDEASEEDEDEEWSDEEWSYYTDEESEEEVAPIGDSKKDDAKFPKLKDATEPEVEVKLALPKKDEKKPLKLKVDEEPEVDAAFSLPVKKPEAKKDEPESSFSFKPKTEPAKPAEAPDEVPCEEIGKPAAKKEPKIAFKEPEKAAAKPAAKPGEAASKDPKTALTTKPGDLKKPEVTGTTEPLAKPASKAPSKPSFDEEIPCEDLGADLLSEAPKKPEVTPKFKAPGEEPKPAAAKPAAKPVPKLKTEPEADATLPLPKKPVAAKPATPAKPGDKEVPAEPLGVAPAKKATPLPQFKDPSEESKPVAAKPVAKPAAPAKPGDQEVPAEPLGGPLKKTTPAPKFKDPSEEPKPLAAKPAAPAAKPLAKPATPAKPGDKEVPAETLGGPAKKVTPTPKFKEPGEEPVAAKPAGAAAKPLAKPATPAKPGDKEVPAEPLGAPAKKATPTPKFKDPSEAPKAAAVKPAVAAAKPLAKPATPSKPGDSEVPAEPLGSPPKKVTPVPKFKDPSAEEPKKPATAAPVKPAAAKPVAKPATPAKPGDSEIPAEPLGSPPKKVTPAPKFKDPMKPAVAKPGDSEAPADLLGGPAAKKPVPKFKDPNDEEPAEEVSIPLPKKPVAPVTKAPVKPAPKKPGDSEDPADLLVKPAEDDEEPEADATVPLPKKAAPKKKPKDSDDPADLVDAPAKKKPAPKFKPAEDDEEPETDATIPLKPKKKAAPKKKDPDDEPEDEEADEDEEEPEEGDEEEPMEDEEEPEEKKKKPKEKKKKEPKPKKEKKPKEPKKLKWCPPPKPPPEAIPLNTEPLIKSIIERNREPDAERPTKRYLRKPQHTDVAIPFVIPWEQTPALETQAGMGAFGQPRMENVKVDHGEKPLKEGALKSETVLPMWNDETKFAHRTGENPFGSVRGNLPDIVDHHEYKVSPEKMRLTEGVIPYVNRGINVHQGDIPSYGQLRTQTGNVDWAKLKPGMDKKSNGFISKQFKSNATTKAGSNVMDRRRNGATFMEYDKQSECFIPILFDNLGCQMKEGAEFGSFRPMYTPSTGGWPMSWDEEKKCRMAVPFQISGHLNLPKAKKSPITKTITKKPKKPVQKARKA</sequence>
<comment type="caution">
    <text evidence="2">The sequence shown here is derived from an EMBL/GenBank/DDBJ whole genome shotgun (WGS) entry which is preliminary data.</text>
</comment>
<feature type="compositionally biased region" description="Low complexity" evidence="1">
    <location>
        <begin position="102"/>
        <end position="112"/>
    </location>
</feature>
<feature type="compositionally biased region" description="Low complexity" evidence="1">
    <location>
        <begin position="435"/>
        <end position="450"/>
    </location>
</feature>
<dbReference type="Proteomes" id="UP001177023">
    <property type="component" value="Unassembled WGS sequence"/>
</dbReference>
<evidence type="ECO:0000313" key="3">
    <source>
        <dbReference type="Proteomes" id="UP001177023"/>
    </source>
</evidence>
<feature type="non-terminal residue" evidence="2">
    <location>
        <position position="1219"/>
    </location>
</feature>
<feature type="compositionally biased region" description="Basic and acidic residues" evidence="1">
    <location>
        <begin position="166"/>
        <end position="205"/>
    </location>
</feature>
<evidence type="ECO:0008006" key="4">
    <source>
        <dbReference type="Google" id="ProtNLM"/>
    </source>
</evidence>
<feature type="compositionally biased region" description="Basic and acidic residues" evidence="1">
    <location>
        <begin position="254"/>
        <end position="275"/>
    </location>
</feature>
<gene>
    <name evidence="2" type="ORF">MSPICULIGERA_LOCUS13478</name>
</gene>
<feature type="compositionally biased region" description="Basic and acidic residues" evidence="1">
    <location>
        <begin position="76"/>
        <end position="101"/>
    </location>
</feature>
<feature type="compositionally biased region" description="Basic and acidic residues" evidence="1">
    <location>
        <begin position="632"/>
        <end position="643"/>
    </location>
</feature>
<organism evidence="2 3">
    <name type="scientific">Mesorhabditis spiculigera</name>
    <dbReference type="NCBI Taxonomy" id="96644"/>
    <lineage>
        <taxon>Eukaryota</taxon>
        <taxon>Metazoa</taxon>
        <taxon>Ecdysozoa</taxon>
        <taxon>Nematoda</taxon>
        <taxon>Chromadorea</taxon>
        <taxon>Rhabditida</taxon>
        <taxon>Rhabditina</taxon>
        <taxon>Rhabditomorpha</taxon>
        <taxon>Rhabditoidea</taxon>
        <taxon>Rhabditidae</taxon>
        <taxon>Mesorhabditinae</taxon>
        <taxon>Mesorhabditis</taxon>
    </lineage>
</organism>
<feature type="compositionally biased region" description="Acidic residues" evidence="1">
    <location>
        <begin position="41"/>
        <end position="66"/>
    </location>
</feature>
<feature type="compositionally biased region" description="Acidic residues" evidence="1">
    <location>
        <begin position="327"/>
        <end position="336"/>
    </location>
</feature>
<feature type="compositionally biased region" description="Low complexity" evidence="1">
    <location>
        <begin position="568"/>
        <end position="577"/>
    </location>
</feature>
<evidence type="ECO:0000313" key="2">
    <source>
        <dbReference type="EMBL" id="CAJ0575162.1"/>
    </source>
</evidence>
<reference evidence="2" key="1">
    <citation type="submission" date="2023-06" db="EMBL/GenBank/DDBJ databases">
        <authorList>
            <person name="Delattre M."/>
        </authorList>
    </citation>
    <scope>NUCLEOTIDE SEQUENCE</scope>
    <source>
        <strain evidence="2">AF72</strain>
    </source>
</reference>
<name>A0AA36G0L6_9BILA</name>
<feature type="compositionally biased region" description="Low complexity" evidence="1">
    <location>
        <begin position="383"/>
        <end position="401"/>
    </location>
</feature>
<accession>A0AA36G0L6</accession>
<feature type="region of interest" description="Disordered" evidence="1">
    <location>
        <begin position="33"/>
        <end position="925"/>
    </location>
</feature>
<feature type="compositionally biased region" description="Acidic residues" evidence="1">
    <location>
        <begin position="850"/>
        <end position="880"/>
    </location>
</feature>
<feature type="compositionally biased region" description="Low complexity" evidence="1">
    <location>
        <begin position="742"/>
        <end position="752"/>
    </location>
</feature>
<feature type="compositionally biased region" description="Low complexity" evidence="1">
    <location>
        <begin position="276"/>
        <end position="285"/>
    </location>
</feature>
<feature type="compositionally biased region" description="Low complexity" evidence="1">
    <location>
        <begin position="314"/>
        <end position="324"/>
    </location>
</feature>
<feature type="compositionally biased region" description="Pro residues" evidence="1">
    <location>
        <begin position="912"/>
        <end position="921"/>
    </location>
</feature>
<feature type="compositionally biased region" description="Basic and acidic residues" evidence="1">
    <location>
        <begin position="472"/>
        <end position="481"/>
    </location>
</feature>
<keyword evidence="3" id="KW-1185">Reference proteome</keyword>
<feature type="compositionally biased region" description="Low complexity" evidence="1">
    <location>
        <begin position="533"/>
        <end position="555"/>
    </location>
</feature>
<evidence type="ECO:0000256" key="1">
    <source>
        <dbReference type="SAM" id="MobiDB-lite"/>
    </source>
</evidence>
<dbReference type="AlphaFoldDB" id="A0AA36G0L6"/>
<feature type="compositionally biased region" description="Low complexity" evidence="1">
    <location>
        <begin position="362"/>
        <end position="374"/>
    </location>
</feature>
<protein>
    <recommendedName>
        <fullName evidence="4">Titin-like</fullName>
    </recommendedName>
</protein>
<feature type="compositionally biased region" description="Basic and acidic residues" evidence="1">
    <location>
        <begin position="343"/>
        <end position="361"/>
    </location>
</feature>
<feature type="compositionally biased region" description="Acidic residues" evidence="1">
    <location>
        <begin position="134"/>
        <end position="161"/>
    </location>
</feature>
<feature type="compositionally biased region" description="Low complexity" evidence="1">
    <location>
        <begin position="644"/>
        <end position="667"/>
    </location>
</feature>
<feature type="compositionally biased region" description="Basic and acidic residues" evidence="1">
    <location>
        <begin position="219"/>
        <end position="228"/>
    </location>
</feature>
<feature type="compositionally biased region" description="Basic residues" evidence="1">
    <location>
        <begin position="885"/>
        <end position="901"/>
    </location>
</feature>
<feature type="region of interest" description="Disordered" evidence="1">
    <location>
        <begin position="1195"/>
        <end position="1219"/>
    </location>
</feature>
<proteinExistence type="predicted"/>
<feature type="compositionally biased region" description="Low complexity" evidence="1">
    <location>
        <begin position="585"/>
        <end position="605"/>
    </location>
</feature>